<keyword evidence="2" id="KW-0479">Metal-binding</keyword>
<gene>
    <name evidence="6" type="ORF">S01H1_50202</name>
</gene>
<dbReference type="PANTHER" id="PTHR10849">
    <property type="entry name" value="NADH DEHYDROGENASE UBIQUINONE IRON-SULFUR PROTEIN 8, MITOCHONDRIAL"/>
    <property type="match status" value="1"/>
</dbReference>
<feature type="non-terminal residue" evidence="6">
    <location>
        <position position="119"/>
    </location>
</feature>
<evidence type="ECO:0000259" key="5">
    <source>
        <dbReference type="PROSITE" id="PS51379"/>
    </source>
</evidence>
<dbReference type="SUPFAM" id="SSF54862">
    <property type="entry name" value="4Fe-4S ferredoxins"/>
    <property type="match status" value="1"/>
</dbReference>
<keyword evidence="3" id="KW-0408">Iron</keyword>
<dbReference type="InterPro" id="IPR017900">
    <property type="entry name" value="4Fe4S_Fe_S_CS"/>
</dbReference>
<accession>X0WA03</accession>
<dbReference type="GO" id="GO:0016651">
    <property type="term" value="F:oxidoreductase activity, acting on NAD(P)H"/>
    <property type="evidence" value="ECO:0007669"/>
    <property type="project" value="InterPro"/>
</dbReference>
<evidence type="ECO:0000313" key="6">
    <source>
        <dbReference type="EMBL" id="GAG27450.1"/>
    </source>
</evidence>
<protein>
    <recommendedName>
        <fullName evidence="5">4Fe-4S ferredoxin-type domain-containing protein</fullName>
    </recommendedName>
</protein>
<dbReference type="GO" id="GO:0051539">
    <property type="term" value="F:4 iron, 4 sulfur cluster binding"/>
    <property type="evidence" value="ECO:0007669"/>
    <property type="project" value="UniProtKB-KW"/>
</dbReference>
<dbReference type="PROSITE" id="PS51379">
    <property type="entry name" value="4FE4S_FER_2"/>
    <property type="match status" value="2"/>
</dbReference>
<evidence type="ECO:0000256" key="3">
    <source>
        <dbReference type="ARBA" id="ARBA00023004"/>
    </source>
</evidence>
<dbReference type="GO" id="GO:0046872">
    <property type="term" value="F:metal ion binding"/>
    <property type="evidence" value="ECO:0007669"/>
    <property type="project" value="UniProtKB-KW"/>
</dbReference>
<proteinExistence type="predicted"/>
<keyword evidence="4" id="KW-0411">Iron-sulfur</keyword>
<comment type="caution">
    <text evidence="6">The sequence shown here is derived from an EMBL/GenBank/DDBJ whole genome shotgun (WGS) entry which is preliminary data.</text>
</comment>
<dbReference type="InterPro" id="IPR017896">
    <property type="entry name" value="4Fe4S_Fe-S-bd"/>
</dbReference>
<evidence type="ECO:0000256" key="2">
    <source>
        <dbReference type="ARBA" id="ARBA00022723"/>
    </source>
</evidence>
<dbReference type="EMBL" id="BARS01032340">
    <property type="protein sequence ID" value="GAG27450.1"/>
    <property type="molecule type" value="Genomic_DNA"/>
</dbReference>
<dbReference type="PROSITE" id="PS00198">
    <property type="entry name" value="4FE4S_FER_1"/>
    <property type="match status" value="1"/>
</dbReference>
<reference evidence="6" key="1">
    <citation type="journal article" date="2014" name="Front. Microbiol.">
        <title>High frequency of phylogenetically diverse reductive dehalogenase-homologous genes in deep subseafloor sedimentary metagenomes.</title>
        <authorList>
            <person name="Kawai M."/>
            <person name="Futagami T."/>
            <person name="Toyoda A."/>
            <person name="Takaki Y."/>
            <person name="Nishi S."/>
            <person name="Hori S."/>
            <person name="Arai W."/>
            <person name="Tsubouchi T."/>
            <person name="Morono Y."/>
            <person name="Uchiyama I."/>
            <person name="Ito T."/>
            <person name="Fujiyama A."/>
            <person name="Inagaki F."/>
            <person name="Takami H."/>
        </authorList>
    </citation>
    <scope>NUCLEOTIDE SEQUENCE</scope>
    <source>
        <strain evidence="6">Expedition CK06-06</strain>
    </source>
</reference>
<organism evidence="6">
    <name type="scientific">marine sediment metagenome</name>
    <dbReference type="NCBI Taxonomy" id="412755"/>
    <lineage>
        <taxon>unclassified sequences</taxon>
        <taxon>metagenomes</taxon>
        <taxon>ecological metagenomes</taxon>
    </lineage>
</organism>
<name>X0WA03_9ZZZZ</name>
<dbReference type="InterPro" id="IPR010226">
    <property type="entry name" value="NADH_quinone_OxRdtase_chainI"/>
</dbReference>
<evidence type="ECO:0000256" key="1">
    <source>
        <dbReference type="ARBA" id="ARBA00022485"/>
    </source>
</evidence>
<dbReference type="Pfam" id="PF12838">
    <property type="entry name" value="Fer4_7"/>
    <property type="match status" value="1"/>
</dbReference>
<feature type="domain" description="4Fe-4S ferredoxin-type" evidence="5">
    <location>
        <begin position="84"/>
        <end position="113"/>
    </location>
</feature>
<dbReference type="GO" id="GO:0016020">
    <property type="term" value="C:membrane"/>
    <property type="evidence" value="ECO:0007669"/>
    <property type="project" value="InterPro"/>
</dbReference>
<dbReference type="AlphaFoldDB" id="X0WA03"/>
<dbReference type="Gene3D" id="3.30.70.3270">
    <property type="match status" value="1"/>
</dbReference>
<evidence type="ECO:0000256" key="4">
    <source>
        <dbReference type="ARBA" id="ARBA00023014"/>
    </source>
</evidence>
<feature type="domain" description="4Fe-4S ferredoxin-type" evidence="5">
    <location>
        <begin position="44"/>
        <end position="73"/>
    </location>
</feature>
<sequence length="119" mass="13492">MQFERYGKGIAKGLRVTITHLFRHPITAQYPEQRLNTSRRIRGNELIWDNIKCTGCSTCAKSCPQGAIKIITAVNPEENKYTVEKIDVDTGYCIQCGLCVEVCPYGALFMGYAYERAQY</sequence>
<keyword evidence="1" id="KW-0004">4Fe-4S</keyword>